<proteinExistence type="predicted"/>
<sequence length="88" mass="10343">MRQDVGFIQDLRLGGFRSRKNYCIELLNALVQTQLRVENTEDLRQRKTGSRRPKSPGWEKYVPSGNDDRDRRDISCRHADTMGRTRGY</sequence>
<comment type="caution">
    <text evidence="2">The sequence shown here is derived from an EMBL/GenBank/DDBJ whole genome shotgun (WGS) entry which is preliminary data.</text>
</comment>
<protein>
    <submittedName>
        <fullName evidence="2">Uncharacterized protein</fullName>
    </submittedName>
</protein>
<feature type="region of interest" description="Disordered" evidence="1">
    <location>
        <begin position="39"/>
        <end position="88"/>
    </location>
</feature>
<evidence type="ECO:0000313" key="2">
    <source>
        <dbReference type="EMBL" id="KAJ8344901.1"/>
    </source>
</evidence>
<dbReference type="EMBL" id="JAINUF010000012">
    <property type="protein sequence ID" value="KAJ8344901.1"/>
    <property type="molecule type" value="Genomic_DNA"/>
</dbReference>
<evidence type="ECO:0000313" key="3">
    <source>
        <dbReference type="Proteomes" id="UP001152622"/>
    </source>
</evidence>
<gene>
    <name evidence="2" type="ORF">SKAU_G00290940</name>
</gene>
<accession>A0A9Q1ETP4</accession>
<keyword evidence="3" id="KW-1185">Reference proteome</keyword>
<dbReference type="AlphaFoldDB" id="A0A9Q1ETP4"/>
<dbReference type="Proteomes" id="UP001152622">
    <property type="component" value="Chromosome 12"/>
</dbReference>
<organism evidence="2 3">
    <name type="scientific">Synaphobranchus kaupii</name>
    <name type="common">Kaup's arrowtooth eel</name>
    <dbReference type="NCBI Taxonomy" id="118154"/>
    <lineage>
        <taxon>Eukaryota</taxon>
        <taxon>Metazoa</taxon>
        <taxon>Chordata</taxon>
        <taxon>Craniata</taxon>
        <taxon>Vertebrata</taxon>
        <taxon>Euteleostomi</taxon>
        <taxon>Actinopterygii</taxon>
        <taxon>Neopterygii</taxon>
        <taxon>Teleostei</taxon>
        <taxon>Anguilliformes</taxon>
        <taxon>Synaphobranchidae</taxon>
        <taxon>Synaphobranchus</taxon>
    </lineage>
</organism>
<feature type="compositionally biased region" description="Basic and acidic residues" evidence="1">
    <location>
        <begin position="66"/>
        <end position="88"/>
    </location>
</feature>
<name>A0A9Q1ETP4_SYNKA</name>
<evidence type="ECO:0000256" key="1">
    <source>
        <dbReference type="SAM" id="MobiDB-lite"/>
    </source>
</evidence>
<reference evidence="2" key="1">
    <citation type="journal article" date="2023" name="Science">
        <title>Genome structures resolve the early diversification of teleost fishes.</title>
        <authorList>
            <person name="Parey E."/>
            <person name="Louis A."/>
            <person name="Montfort J."/>
            <person name="Bouchez O."/>
            <person name="Roques C."/>
            <person name="Iampietro C."/>
            <person name="Lluch J."/>
            <person name="Castinel A."/>
            <person name="Donnadieu C."/>
            <person name="Desvignes T."/>
            <person name="Floi Bucao C."/>
            <person name="Jouanno E."/>
            <person name="Wen M."/>
            <person name="Mejri S."/>
            <person name="Dirks R."/>
            <person name="Jansen H."/>
            <person name="Henkel C."/>
            <person name="Chen W.J."/>
            <person name="Zahm M."/>
            <person name="Cabau C."/>
            <person name="Klopp C."/>
            <person name="Thompson A.W."/>
            <person name="Robinson-Rechavi M."/>
            <person name="Braasch I."/>
            <person name="Lecointre G."/>
            <person name="Bobe J."/>
            <person name="Postlethwait J.H."/>
            <person name="Berthelot C."/>
            <person name="Roest Crollius H."/>
            <person name="Guiguen Y."/>
        </authorList>
    </citation>
    <scope>NUCLEOTIDE SEQUENCE</scope>
    <source>
        <strain evidence="2">WJC10195</strain>
    </source>
</reference>